<evidence type="ECO:0000313" key="3">
    <source>
        <dbReference type="Proteomes" id="UP000278143"/>
    </source>
</evidence>
<dbReference type="GO" id="GO:0016504">
    <property type="term" value="F:peptidase activator activity"/>
    <property type="evidence" value="ECO:0007669"/>
    <property type="project" value="InterPro"/>
</dbReference>
<dbReference type="InterPro" id="IPR035309">
    <property type="entry name" value="PSME4"/>
</dbReference>
<reference evidence="3" key="1">
    <citation type="journal article" date="2018" name="Nat. Microbiol.">
        <title>Leveraging single-cell genomics to expand the fungal tree of life.</title>
        <authorList>
            <person name="Ahrendt S.R."/>
            <person name="Quandt C.A."/>
            <person name="Ciobanu D."/>
            <person name="Clum A."/>
            <person name="Salamov A."/>
            <person name="Andreopoulos B."/>
            <person name="Cheng J.F."/>
            <person name="Woyke T."/>
            <person name="Pelin A."/>
            <person name="Henrissat B."/>
            <person name="Reynolds N.K."/>
            <person name="Benny G.L."/>
            <person name="Smith M.E."/>
            <person name="James T.Y."/>
            <person name="Grigoriev I.V."/>
        </authorList>
    </citation>
    <scope>NUCLEOTIDE SEQUENCE [LARGE SCALE GENOMIC DNA]</scope>
    <source>
        <strain evidence="3">Benny S71-1</strain>
    </source>
</reference>
<organism evidence="2 3">
    <name type="scientific">Syncephalis pseudoplumigaleata</name>
    <dbReference type="NCBI Taxonomy" id="1712513"/>
    <lineage>
        <taxon>Eukaryota</taxon>
        <taxon>Fungi</taxon>
        <taxon>Fungi incertae sedis</taxon>
        <taxon>Zoopagomycota</taxon>
        <taxon>Zoopagomycotina</taxon>
        <taxon>Zoopagomycetes</taxon>
        <taxon>Zoopagales</taxon>
        <taxon>Piptocephalidaceae</taxon>
        <taxon>Syncephalis</taxon>
    </lineage>
</organism>
<proteinExistence type="predicted"/>
<dbReference type="OrthoDB" id="17907at2759"/>
<evidence type="ECO:0000259" key="1">
    <source>
        <dbReference type="Pfam" id="PF11919"/>
    </source>
</evidence>
<dbReference type="GO" id="GO:0005634">
    <property type="term" value="C:nucleus"/>
    <property type="evidence" value="ECO:0007669"/>
    <property type="project" value="TreeGrafter"/>
</dbReference>
<accession>A0A4P9YUD6</accession>
<dbReference type="EMBL" id="KZ992062">
    <property type="protein sequence ID" value="RKP22470.1"/>
    <property type="molecule type" value="Genomic_DNA"/>
</dbReference>
<dbReference type="Pfam" id="PF11919">
    <property type="entry name" value="PSME4_C"/>
    <property type="match status" value="1"/>
</dbReference>
<feature type="domain" description="Proteasome activator complex subunit 4 C-terminal" evidence="1">
    <location>
        <begin position="2"/>
        <end position="88"/>
    </location>
</feature>
<name>A0A4P9YUD6_9FUNG</name>
<dbReference type="GO" id="GO:0005829">
    <property type="term" value="C:cytosol"/>
    <property type="evidence" value="ECO:0007669"/>
    <property type="project" value="TreeGrafter"/>
</dbReference>
<feature type="non-terminal residue" evidence="2">
    <location>
        <position position="1"/>
    </location>
</feature>
<dbReference type="InterPro" id="IPR021843">
    <property type="entry name" value="PSME4_C"/>
</dbReference>
<dbReference type="PANTHER" id="PTHR32170">
    <property type="entry name" value="PROTEASOME ACTIVATOR COMPLEX SUBUNIT 4"/>
    <property type="match status" value="1"/>
</dbReference>
<gene>
    <name evidence="2" type="ORF">SYNPS1DRAFT_20023</name>
</gene>
<dbReference type="GO" id="GO:0010499">
    <property type="term" value="P:proteasomal ubiquitin-independent protein catabolic process"/>
    <property type="evidence" value="ECO:0007669"/>
    <property type="project" value="TreeGrafter"/>
</dbReference>
<dbReference type="PANTHER" id="PTHR32170:SF3">
    <property type="entry name" value="PROTEASOME ACTIVATOR COMPLEX SUBUNIT 4"/>
    <property type="match status" value="1"/>
</dbReference>
<dbReference type="AlphaFoldDB" id="A0A4P9YUD6"/>
<evidence type="ECO:0000313" key="2">
    <source>
        <dbReference type="EMBL" id="RKP22470.1"/>
    </source>
</evidence>
<keyword evidence="3" id="KW-1185">Reference proteome</keyword>
<dbReference type="GO" id="GO:0070628">
    <property type="term" value="F:proteasome binding"/>
    <property type="evidence" value="ECO:0007669"/>
    <property type="project" value="InterPro"/>
</dbReference>
<protein>
    <recommendedName>
        <fullName evidence="1">Proteasome activator complex subunit 4 C-terminal domain-containing protein</fullName>
    </recommendedName>
</protein>
<dbReference type="Proteomes" id="UP000278143">
    <property type="component" value="Unassembled WGS sequence"/>
</dbReference>
<sequence length="88" mass="10221">LLQRHAGALGLSSLLMAYPYHVPAWMPDVIVRLSKCLADPEPIRSTVRKTFAEFKRTHQDTWREDSQQFSEEQREELADLLVSPSYYV</sequence>